<evidence type="ECO:0000259" key="2">
    <source>
        <dbReference type="Pfam" id="PF22563"/>
    </source>
</evidence>
<dbReference type="Gene3D" id="3.40.50.2300">
    <property type="match status" value="1"/>
</dbReference>
<dbReference type="InterPro" id="IPR001789">
    <property type="entry name" value="Sig_transdc_resp-reg_receiver"/>
</dbReference>
<gene>
    <name evidence="3" type="ORF">EZS27_018924</name>
</gene>
<feature type="domain" description="Response regulatory" evidence="1">
    <location>
        <begin position="258"/>
        <end position="347"/>
    </location>
</feature>
<protein>
    <submittedName>
        <fullName evidence="3">Uncharacterized protein</fullName>
    </submittedName>
</protein>
<dbReference type="SUPFAM" id="SSF52172">
    <property type="entry name" value="CheY-like"/>
    <property type="match status" value="1"/>
</dbReference>
<dbReference type="EMBL" id="SNRY01001222">
    <property type="protein sequence ID" value="KAA6332589.1"/>
    <property type="molecule type" value="Genomic_DNA"/>
</dbReference>
<dbReference type="Pfam" id="PF22563">
    <property type="entry name" value="iREC"/>
    <property type="match status" value="1"/>
</dbReference>
<dbReference type="InterPro" id="IPR011006">
    <property type="entry name" value="CheY-like_superfamily"/>
</dbReference>
<dbReference type="Pfam" id="PF00072">
    <property type="entry name" value="Response_reg"/>
    <property type="match status" value="1"/>
</dbReference>
<dbReference type="AlphaFoldDB" id="A0A5J4RG24"/>
<name>A0A5J4RG24_9ZZZZ</name>
<evidence type="ECO:0000259" key="1">
    <source>
        <dbReference type="Pfam" id="PF00072"/>
    </source>
</evidence>
<dbReference type="InterPro" id="IPR054592">
    <property type="entry name" value="iREC"/>
</dbReference>
<organism evidence="3">
    <name type="scientific">termite gut metagenome</name>
    <dbReference type="NCBI Taxonomy" id="433724"/>
    <lineage>
        <taxon>unclassified sequences</taxon>
        <taxon>metagenomes</taxon>
        <taxon>organismal metagenomes</taxon>
    </lineage>
</organism>
<accession>A0A5J4RG24</accession>
<evidence type="ECO:0000313" key="3">
    <source>
        <dbReference type="EMBL" id="KAA6332589.1"/>
    </source>
</evidence>
<feature type="domain" description="Inactive Receiver" evidence="2">
    <location>
        <begin position="27"/>
        <end position="110"/>
    </location>
</feature>
<comment type="caution">
    <text evidence="3">The sequence shown here is derived from an EMBL/GenBank/DDBJ whole genome shotgun (WGS) entry which is preliminary data.</text>
</comment>
<reference evidence="3" key="1">
    <citation type="submission" date="2019-03" db="EMBL/GenBank/DDBJ databases">
        <title>Single cell metagenomics reveals metabolic interactions within the superorganism composed of flagellate Streblomastix strix and complex community of Bacteroidetes bacteria on its surface.</title>
        <authorList>
            <person name="Treitli S.C."/>
            <person name="Kolisko M."/>
            <person name="Husnik F."/>
            <person name="Keeling P."/>
            <person name="Hampl V."/>
        </authorList>
    </citation>
    <scope>NUCLEOTIDE SEQUENCE</scope>
    <source>
        <strain evidence="3">STM</strain>
    </source>
</reference>
<sequence>MEKIFVLGNNKVIRQIGFPFVEIPYLTSDYEIHNWIVALFQNNDIEKLMIEIGEKPELSLKLGLHIRLTFDELKEKILIPIIYASTNTLNTIIIETGIWSHLFASKGVSFSSLENMEDIKTEIAVMEDIAPNDYKTGFLNVIKILPDETIGRHSLANIWGAYRMDKAANTNALNDNSQFEQNRKRLYFKYISAFNFQLKPSPFKVIGQIAIGEPKVIDARNKKILLVDDEADKGWELLLRKVFQTTKPEDFAVISEKVKNFDSLSPANRKIIETQQFDLYLIDLRLNGLIEEDNLKTSEFSGMKMLQKIKNINPGNQVIIFTASNKVWNLKALLDAGADGYYLKESPEYNFSNELSEQNYQQFRDDIKICFERDYIRGLYSDIQSIKMKLSSLSYPKDFLAQLTNQLGLFFDMIVNAKNETQFAYAYVTLYMVIEIINNQFIKKVTDDKWEIDGSVLLLDWQWNKEAKQYANTGQEIVGNKPPEWQKLSGLYFQKWKGSDNNFISNIYHLIDKRNGFVHKDNRILEKKDSQGNYVNKDVYIKEGVVNLFGAVKIITSFL</sequence>
<proteinExistence type="predicted"/>
<dbReference type="GO" id="GO:0000160">
    <property type="term" value="P:phosphorelay signal transduction system"/>
    <property type="evidence" value="ECO:0007669"/>
    <property type="project" value="InterPro"/>
</dbReference>